<evidence type="ECO:0000256" key="17">
    <source>
        <dbReference type="ARBA" id="ARBA00023295"/>
    </source>
</evidence>
<dbReference type="EC" id="4.2.99.18" evidence="6"/>
<keyword evidence="8" id="KW-0479">Metal-binding</keyword>
<dbReference type="GO" id="GO:0006284">
    <property type="term" value="P:base-excision repair"/>
    <property type="evidence" value="ECO:0007669"/>
    <property type="project" value="InterPro"/>
</dbReference>
<dbReference type="InterPro" id="IPR010663">
    <property type="entry name" value="Znf_FPG/IleRS"/>
</dbReference>
<evidence type="ECO:0000259" key="21">
    <source>
        <dbReference type="PROSITE" id="PS51066"/>
    </source>
</evidence>
<comment type="similarity">
    <text evidence="3">Belongs to the FPG family.</text>
</comment>
<comment type="cofactor">
    <cofactor evidence="2">
        <name>Zn(2+)</name>
        <dbReference type="ChEBI" id="CHEBI:29105"/>
    </cofactor>
</comment>
<keyword evidence="16" id="KW-0511">Multifunctional enzyme</keyword>
<dbReference type="InterPro" id="IPR020629">
    <property type="entry name" value="FPG_Glyclase"/>
</dbReference>
<dbReference type="Pfam" id="PF06827">
    <property type="entry name" value="zf-FPG_IleRS"/>
    <property type="match status" value="1"/>
</dbReference>
<evidence type="ECO:0000256" key="4">
    <source>
        <dbReference type="ARBA" id="ARBA00011245"/>
    </source>
</evidence>
<evidence type="ECO:0000259" key="22">
    <source>
        <dbReference type="PROSITE" id="PS51068"/>
    </source>
</evidence>
<evidence type="ECO:0000256" key="18">
    <source>
        <dbReference type="ARBA" id="ARBA00030638"/>
    </source>
</evidence>
<keyword evidence="12" id="KW-0862">Zinc</keyword>
<dbReference type="GO" id="GO:0140078">
    <property type="term" value="F:class I DNA-(apurinic or apyrimidinic site) endonuclease activity"/>
    <property type="evidence" value="ECO:0007669"/>
    <property type="project" value="UniProtKB-EC"/>
</dbReference>
<dbReference type="InterPro" id="IPR035937">
    <property type="entry name" value="FPG_N"/>
</dbReference>
<evidence type="ECO:0000256" key="8">
    <source>
        <dbReference type="ARBA" id="ARBA00022723"/>
    </source>
</evidence>
<name>A0A2W1L3V8_9BACL</name>
<dbReference type="SMART" id="SM01232">
    <property type="entry name" value="H2TH"/>
    <property type="match status" value="1"/>
</dbReference>
<dbReference type="RefSeq" id="WP_111149333.1">
    <property type="nucleotide sequence ID" value="NZ_QKRB01000057.1"/>
</dbReference>
<dbReference type="PANTHER" id="PTHR22993">
    <property type="entry name" value="FORMAMIDOPYRIMIDINE-DNA GLYCOSYLASE"/>
    <property type="match status" value="1"/>
</dbReference>
<comment type="catalytic activity">
    <reaction evidence="19">
        <text>2'-deoxyribonucleotide-(2'-deoxyribose 5'-phosphate)-2'-deoxyribonucleotide-DNA = a 3'-end 2'-deoxyribonucleotide-(2,3-dehydro-2,3-deoxyribose 5'-phosphate)-DNA + a 5'-end 5'-phospho-2'-deoxyribonucleoside-DNA + H(+)</text>
        <dbReference type="Rhea" id="RHEA:66592"/>
        <dbReference type="Rhea" id="RHEA-COMP:13180"/>
        <dbReference type="Rhea" id="RHEA-COMP:16897"/>
        <dbReference type="Rhea" id="RHEA-COMP:17067"/>
        <dbReference type="ChEBI" id="CHEBI:15378"/>
        <dbReference type="ChEBI" id="CHEBI:136412"/>
        <dbReference type="ChEBI" id="CHEBI:157695"/>
        <dbReference type="ChEBI" id="CHEBI:167181"/>
        <dbReference type="EC" id="4.2.99.18"/>
    </reaction>
</comment>
<accession>A0A2W1L3V8</accession>
<dbReference type="PANTHER" id="PTHR22993:SF9">
    <property type="entry name" value="FORMAMIDOPYRIMIDINE-DNA GLYCOSYLASE"/>
    <property type="match status" value="1"/>
</dbReference>
<evidence type="ECO:0000256" key="11">
    <source>
        <dbReference type="ARBA" id="ARBA00022801"/>
    </source>
</evidence>
<keyword evidence="15" id="KW-0456">Lyase</keyword>
<evidence type="ECO:0000256" key="15">
    <source>
        <dbReference type="ARBA" id="ARBA00023239"/>
    </source>
</evidence>
<dbReference type="AlphaFoldDB" id="A0A2W1L3V8"/>
<dbReference type="GO" id="GO:0003684">
    <property type="term" value="F:damaged DNA binding"/>
    <property type="evidence" value="ECO:0007669"/>
    <property type="project" value="InterPro"/>
</dbReference>
<keyword evidence="9" id="KW-0227">DNA damage</keyword>
<sequence>MPEWPEMETYRRLLSEKIAGARITGVEVTRSKSINVDEQQFAAGTVGSTVLFVEQRGKHLVFHLDNGNRLLLHLMLGGLLYWGAHEEDKPDRSVQVAVHFAAGTLHFIGLRLGYLHLLTAKETNKKLAELGPEPFDKRMDEQLFRARFAKKKGKLKTALVDQSVIAGIGNCYADEMAFKAGIRPDRAIPGLTDEEWTKLYSAMKEVLYHAARLGGYMEMPLFKGDTLTGGYNENCLVYDREGEPCRECGTPIVKEELSSRKVFYCPNCQQEG</sequence>
<dbReference type="Pfam" id="PF06831">
    <property type="entry name" value="H2TH"/>
    <property type="match status" value="1"/>
</dbReference>
<keyword evidence="24" id="KW-1185">Reference proteome</keyword>
<evidence type="ECO:0000313" key="24">
    <source>
        <dbReference type="Proteomes" id="UP000249522"/>
    </source>
</evidence>
<comment type="subunit">
    <text evidence="4">Monomer.</text>
</comment>
<feature type="domain" description="Formamidopyrimidine-DNA glycosylase catalytic" evidence="22">
    <location>
        <begin position="2"/>
        <end position="136"/>
    </location>
</feature>
<proteinExistence type="inferred from homology"/>
<dbReference type="PROSITE" id="PS51066">
    <property type="entry name" value="ZF_FPG_2"/>
    <property type="match status" value="1"/>
</dbReference>
<keyword evidence="13" id="KW-0238">DNA-binding</keyword>
<dbReference type="Pfam" id="PF01149">
    <property type="entry name" value="Fapy_DNA_glyco"/>
    <property type="match status" value="1"/>
</dbReference>
<dbReference type="GO" id="GO:0034039">
    <property type="term" value="F:8-oxo-7,8-dihydroguanine DNA N-glycosylase activity"/>
    <property type="evidence" value="ECO:0007669"/>
    <property type="project" value="TreeGrafter"/>
</dbReference>
<dbReference type="InterPro" id="IPR012319">
    <property type="entry name" value="FPG_cat"/>
</dbReference>
<organism evidence="23 24">
    <name type="scientific">Paenibacillus sambharensis</name>
    <dbReference type="NCBI Taxonomy" id="1803190"/>
    <lineage>
        <taxon>Bacteria</taxon>
        <taxon>Bacillati</taxon>
        <taxon>Bacillota</taxon>
        <taxon>Bacilli</taxon>
        <taxon>Bacillales</taxon>
        <taxon>Paenibacillaceae</taxon>
        <taxon>Paenibacillus</taxon>
    </lineage>
</organism>
<evidence type="ECO:0000256" key="19">
    <source>
        <dbReference type="ARBA" id="ARBA00044632"/>
    </source>
</evidence>
<evidence type="ECO:0000256" key="10">
    <source>
        <dbReference type="ARBA" id="ARBA00022771"/>
    </source>
</evidence>
<keyword evidence="17" id="KW-0326">Glycosidase</keyword>
<dbReference type="Proteomes" id="UP000249522">
    <property type="component" value="Unassembled WGS sequence"/>
</dbReference>
<dbReference type="NCBIfam" id="TIGR00577">
    <property type="entry name" value="fpg"/>
    <property type="match status" value="1"/>
</dbReference>
<evidence type="ECO:0000256" key="16">
    <source>
        <dbReference type="ARBA" id="ARBA00023268"/>
    </source>
</evidence>
<dbReference type="InterPro" id="IPR000214">
    <property type="entry name" value="Znf_DNA_glyclase/AP_lyase"/>
</dbReference>
<gene>
    <name evidence="23" type="primary">mutM</name>
    <name evidence="23" type="ORF">DNH61_23915</name>
</gene>
<evidence type="ECO:0000256" key="1">
    <source>
        <dbReference type="ARBA" id="ARBA00001668"/>
    </source>
</evidence>
<keyword evidence="11" id="KW-0378">Hydrolase</keyword>
<evidence type="ECO:0000256" key="20">
    <source>
        <dbReference type="PROSITE-ProRule" id="PRU00391"/>
    </source>
</evidence>
<dbReference type="GO" id="GO:0008270">
    <property type="term" value="F:zinc ion binding"/>
    <property type="evidence" value="ECO:0007669"/>
    <property type="project" value="UniProtKB-KW"/>
</dbReference>
<dbReference type="GO" id="GO:0003690">
    <property type="term" value="F:double-stranded DNA binding"/>
    <property type="evidence" value="ECO:0007669"/>
    <property type="project" value="UniProtKB-ARBA"/>
</dbReference>
<dbReference type="EC" id="3.2.2.23" evidence="5"/>
<comment type="catalytic activity">
    <reaction evidence="1">
        <text>Hydrolysis of DNA containing ring-opened 7-methylguanine residues, releasing 2,6-diamino-4-hydroxy-5-(N-methyl)formamidopyrimidine.</text>
        <dbReference type="EC" id="3.2.2.23"/>
    </reaction>
</comment>
<dbReference type="SMART" id="SM00898">
    <property type="entry name" value="Fapy_DNA_glyco"/>
    <property type="match status" value="1"/>
</dbReference>
<evidence type="ECO:0000256" key="5">
    <source>
        <dbReference type="ARBA" id="ARBA00012024"/>
    </source>
</evidence>
<dbReference type="SUPFAM" id="SSF46946">
    <property type="entry name" value="S13-like H2TH domain"/>
    <property type="match status" value="1"/>
</dbReference>
<evidence type="ECO:0000256" key="6">
    <source>
        <dbReference type="ARBA" id="ARBA00012720"/>
    </source>
</evidence>
<evidence type="ECO:0000256" key="14">
    <source>
        <dbReference type="ARBA" id="ARBA00023204"/>
    </source>
</evidence>
<dbReference type="SUPFAM" id="SSF81624">
    <property type="entry name" value="N-terminal domain of MutM-like DNA repair proteins"/>
    <property type="match status" value="1"/>
</dbReference>
<dbReference type="Gene3D" id="3.20.190.10">
    <property type="entry name" value="MutM-like, N-terminal"/>
    <property type="match status" value="1"/>
</dbReference>
<comment type="caution">
    <text evidence="23">The sequence shown here is derived from an EMBL/GenBank/DDBJ whole genome shotgun (WGS) entry which is preliminary data.</text>
</comment>
<dbReference type="OrthoDB" id="9800855at2"/>
<reference evidence="23 24" key="1">
    <citation type="submission" date="2018-06" db="EMBL/GenBank/DDBJ databases">
        <title>Paenibacillus imtechensis sp. nov.</title>
        <authorList>
            <person name="Pinnaka A.K."/>
            <person name="Singh H."/>
            <person name="Kaur M."/>
        </authorList>
    </citation>
    <scope>NUCLEOTIDE SEQUENCE [LARGE SCALE GENOMIC DNA]</scope>
    <source>
        <strain evidence="23 24">SMB1</strain>
    </source>
</reference>
<dbReference type="InterPro" id="IPR010979">
    <property type="entry name" value="Ribosomal_uS13-like_H2TH"/>
</dbReference>
<dbReference type="FunFam" id="1.10.8.50:FF:000003">
    <property type="entry name" value="Formamidopyrimidine-DNA glycosylase"/>
    <property type="match status" value="1"/>
</dbReference>
<keyword evidence="10 20" id="KW-0863">Zinc-finger</keyword>
<evidence type="ECO:0000313" key="23">
    <source>
        <dbReference type="EMBL" id="PZD93663.1"/>
    </source>
</evidence>
<keyword evidence="14" id="KW-0234">DNA repair</keyword>
<evidence type="ECO:0000256" key="2">
    <source>
        <dbReference type="ARBA" id="ARBA00001947"/>
    </source>
</evidence>
<dbReference type="Gene3D" id="1.10.8.50">
    <property type="match status" value="1"/>
</dbReference>
<dbReference type="SUPFAM" id="SSF57716">
    <property type="entry name" value="Glucocorticoid receptor-like (DNA-binding domain)"/>
    <property type="match status" value="1"/>
</dbReference>
<evidence type="ECO:0000256" key="13">
    <source>
        <dbReference type="ARBA" id="ARBA00023125"/>
    </source>
</evidence>
<dbReference type="PROSITE" id="PS51068">
    <property type="entry name" value="FPG_CAT"/>
    <property type="match status" value="1"/>
</dbReference>
<dbReference type="InterPro" id="IPR015886">
    <property type="entry name" value="H2TH_FPG"/>
</dbReference>
<evidence type="ECO:0000256" key="12">
    <source>
        <dbReference type="ARBA" id="ARBA00022833"/>
    </source>
</evidence>
<evidence type="ECO:0000256" key="7">
    <source>
        <dbReference type="ARBA" id="ARBA00016240"/>
    </source>
</evidence>
<evidence type="ECO:0000256" key="9">
    <source>
        <dbReference type="ARBA" id="ARBA00022763"/>
    </source>
</evidence>
<feature type="domain" description="FPG-type" evidence="21">
    <location>
        <begin position="236"/>
        <end position="270"/>
    </location>
</feature>
<evidence type="ECO:0000256" key="3">
    <source>
        <dbReference type="ARBA" id="ARBA00009409"/>
    </source>
</evidence>
<dbReference type="EMBL" id="QKRB01000057">
    <property type="protein sequence ID" value="PZD93663.1"/>
    <property type="molecule type" value="Genomic_DNA"/>
</dbReference>
<protein>
    <recommendedName>
        <fullName evidence="7">Formamidopyrimidine-DNA glycosylase</fullName>
        <ecNumber evidence="5">3.2.2.23</ecNumber>
        <ecNumber evidence="6">4.2.99.18</ecNumber>
    </recommendedName>
    <alternativeName>
        <fullName evidence="18">DNA-(apurinic or apyrimidinic site) lyase MutM</fullName>
    </alternativeName>
</protein>